<feature type="transmembrane region" description="Helical" evidence="1">
    <location>
        <begin position="20"/>
        <end position="40"/>
    </location>
</feature>
<keyword evidence="1" id="KW-1133">Transmembrane helix</keyword>
<protein>
    <submittedName>
        <fullName evidence="2">Uncharacterized protein</fullName>
    </submittedName>
</protein>
<evidence type="ECO:0000256" key="1">
    <source>
        <dbReference type="SAM" id="Phobius"/>
    </source>
</evidence>
<dbReference type="EMBL" id="GITU01010959">
    <property type="protein sequence ID" value="MBC1179662.1"/>
    <property type="molecule type" value="Transcribed_RNA"/>
</dbReference>
<keyword evidence="1" id="KW-0472">Membrane</keyword>
<organism evidence="2">
    <name type="scientific">Lutzomyia longipalpis</name>
    <name type="common">Sand fly</name>
    <dbReference type="NCBI Taxonomy" id="7200"/>
    <lineage>
        <taxon>Eukaryota</taxon>
        <taxon>Metazoa</taxon>
        <taxon>Ecdysozoa</taxon>
        <taxon>Arthropoda</taxon>
        <taxon>Hexapoda</taxon>
        <taxon>Insecta</taxon>
        <taxon>Pterygota</taxon>
        <taxon>Neoptera</taxon>
        <taxon>Endopterygota</taxon>
        <taxon>Diptera</taxon>
        <taxon>Nematocera</taxon>
        <taxon>Psychodoidea</taxon>
        <taxon>Psychodidae</taxon>
        <taxon>Lutzomyia</taxon>
        <taxon>Lutzomyia</taxon>
    </lineage>
</organism>
<reference evidence="2" key="1">
    <citation type="journal article" date="2020" name="BMC">
        <title>Leishmania infection induces a limited differential gene expression in the sand fly midgut.</title>
        <authorList>
            <person name="Coutinho-Abreu I.V."/>
            <person name="Serafim T.D."/>
            <person name="Meneses C."/>
            <person name="Kamhawi S."/>
            <person name="Oliveira F."/>
            <person name="Valenzuela J.G."/>
        </authorList>
    </citation>
    <scope>NUCLEOTIDE SEQUENCE</scope>
    <source>
        <strain evidence="2">Jacobina</strain>
        <tissue evidence="2">Midgut</tissue>
    </source>
</reference>
<dbReference type="AlphaFoldDB" id="A0A7G3B0U4"/>
<proteinExistence type="predicted"/>
<name>A0A7G3B0U4_LUTLO</name>
<keyword evidence="1" id="KW-0812">Transmembrane</keyword>
<evidence type="ECO:0000313" key="2">
    <source>
        <dbReference type="EMBL" id="MBC1179662.1"/>
    </source>
</evidence>
<accession>A0A7G3B0U4</accession>
<sequence>MFWLKSDSMQKKSIKSARLWLDFILKCIISPLLLLIFKFFRAGRHFDIHTASSLHNFFSTLVNLSVSCEHLFVLGSFRACFERFRHTPTFSKVGKKLRKKLGRNAAFQIRIHPLP</sequence>